<comment type="caution">
    <text evidence="1">The sequence shown here is derived from an EMBL/GenBank/DDBJ whole genome shotgun (WGS) entry which is preliminary data.</text>
</comment>
<evidence type="ECO:0000313" key="2">
    <source>
        <dbReference type="Proteomes" id="UP001062846"/>
    </source>
</evidence>
<sequence>MSDAQERFRNIRLQVEYDTHDPKGHCSMVLSFLKKRSKIIEIVAAHDIVFALAQSGVCAAFSRETNQRICFLNVSPDEVIRSLFYNKNNDSLITVSVYASDNFSSLKCRTTRIEYIKRGKPDAGFPLFESESLKWPGFVEFDDVNGKVLTYSAQDSIYKVFDLKNYTMLYSISDKNVQEIKISPGIMLLIFTKACGHVPLKILSIEDGTVLKTFNHLLHRNKKVDFIEQFNEKLLVKQENENLQILDVRNSELTEVSRTEFMTPSAFIFLYENQLFLTFRNRTVAVWNFRGELVTSFEDHLLWHPDCNTNNIYITSDQDLIISYCKADSDDSLAEGNAGSINISNILTGKCLAKIRASSSLPIDKCCCSGCFSGRSCSSKKRIRASRLRSTAAEALEDITALFYDEERNEIYTGNRHGLVHVCFLSSKLAEMEDAIDGNAPLDYAEFQLFPSHDRYEACVCSGNKIETIASGLLGQLVLHSPEIKDLSSRGSNANFKLQPPKSLDSRQWFTKSTLTRFLHLVGSPDILNSAKAIDDEITQLEEARKFHLTLYTKDNCDHSGDGKRDGSNSTAVGPKLKDEVKIASSDASKNELLRAMELRLKALRGELAAAFNRATVATCSSKHIFDMEKLSQHFGAIDLRNTLRKFVEHCQMDQNVDLPSDEKSPSTVDSRNDRYSATKANAQILKPSLPDTQVKYGVSPAKAAQVERQSSTESEESSASTDDDQPTVERSRTLIRSASPRRSASPMRRVQIGRSGSRRATALNIKSLNYFPARDKTFSNRDAAANSSEDEGLEHPPKRSDSNVRISVQDAISLFENKQKDQTLDAQKRRSTLDAFPGTKKSVLRRWSAGTGESSTQDNPQIASENSVQITSDHSEAGEIRRSSLEEKDEPEFFAGDNHPVEAAKMDEHLDTFEERTSNPVVNQAETLVIQTEEKTEKLTASAEWNRQKELELNQMLRKMMECKPVRYQNIAPDSNRSQDVPCGRRGGVSDRYKEKRDKKLRGDTAGRLAEKEAQPRAMQQILGQRKTEMTSASKSSLAKPQKSHKTVTQSVNPKKEISKPAVTKKALAKTSPAPAMRKSWSTTPSPRATTGTSPAKTPCGTPSTGTTPTRRRPQPTPSVPRSSPKEEISIQQPKNVKARPNVTKKSMKDMTEKKQQPSTKNGKTVKTKVQTPPGKDGSVVASKPSFYSKVTKKSSVVPLESKPFLRKGTGIGPGVGPVVIKSKEFPQPEETSENPKNLSKAQKNEVITDSSGIVSQQQEEEEFEAVDTDAGLEPETHELSSQQKCEETVSSEQVAADFDDSFIMVREAVLKTEVEEETVISPTAWVEIEEHQDLPIPLGENRCEISYAANVAPVAISSPRIRHSLSQMLLEESAETDILEWGNAENPAAMVYQKDAPKGLKRLLKFARKSKADPNLTGWSSPPVFSEGEDDVEDSKAVSKKNADNLRRMAALHGKNCGQPKASLGESYEKDLAGPEIHSAHSNVSKFSAQRESHKLQDHISTAANTSKATRSFFSLSAFRGSKPNETKLR</sequence>
<dbReference type="Proteomes" id="UP001062846">
    <property type="component" value="Chromosome 3"/>
</dbReference>
<accession>A0ACC0PG47</accession>
<dbReference type="EMBL" id="CM046390">
    <property type="protein sequence ID" value="KAI8564420.1"/>
    <property type="molecule type" value="Genomic_DNA"/>
</dbReference>
<protein>
    <submittedName>
        <fullName evidence="1">Uncharacterized protein</fullName>
    </submittedName>
</protein>
<organism evidence="1 2">
    <name type="scientific">Rhododendron molle</name>
    <name type="common">Chinese azalea</name>
    <name type="synonym">Azalea mollis</name>
    <dbReference type="NCBI Taxonomy" id="49168"/>
    <lineage>
        <taxon>Eukaryota</taxon>
        <taxon>Viridiplantae</taxon>
        <taxon>Streptophyta</taxon>
        <taxon>Embryophyta</taxon>
        <taxon>Tracheophyta</taxon>
        <taxon>Spermatophyta</taxon>
        <taxon>Magnoliopsida</taxon>
        <taxon>eudicotyledons</taxon>
        <taxon>Gunneridae</taxon>
        <taxon>Pentapetalae</taxon>
        <taxon>asterids</taxon>
        <taxon>Ericales</taxon>
        <taxon>Ericaceae</taxon>
        <taxon>Ericoideae</taxon>
        <taxon>Rhodoreae</taxon>
        <taxon>Rhododendron</taxon>
    </lineage>
</organism>
<evidence type="ECO:0000313" key="1">
    <source>
        <dbReference type="EMBL" id="KAI8564420.1"/>
    </source>
</evidence>
<name>A0ACC0PG47_RHOML</name>
<reference evidence="1" key="1">
    <citation type="submission" date="2022-02" db="EMBL/GenBank/DDBJ databases">
        <title>Plant Genome Project.</title>
        <authorList>
            <person name="Zhang R.-G."/>
        </authorList>
    </citation>
    <scope>NUCLEOTIDE SEQUENCE</scope>
    <source>
        <strain evidence="1">AT1</strain>
    </source>
</reference>
<proteinExistence type="predicted"/>
<keyword evidence="2" id="KW-1185">Reference proteome</keyword>
<gene>
    <name evidence="1" type="ORF">RHMOL_Rhmol03G0180200</name>
</gene>